<proteinExistence type="predicted"/>
<organism evidence="2 3">
    <name type="scientific">Pontibacter cellulosilyticus</name>
    <dbReference type="NCBI Taxonomy" id="1720253"/>
    <lineage>
        <taxon>Bacteria</taxon>
        <taxon>Pseudomonadati</taxon>
        <taxon>Bacteroidota</taxon>
        <taxon>Cytophagia</taxon>
        <taxon>Cytophagales</taxon>
        <taxon>Hymenobacteraceae</taxon>
        <taxon>Pontibacter</taxon>
    </lineage>
</organism>
<dbReference type="AlphaFoldDB" id="A0A923N892"/>
<evidence type="ECO:0000313" key="2">
    <source>
        <dbReference type="EMBL" id="MBC5992285.1"/>
    </source>
</evidence>
<sequence>MTCLNLKPNEAYEPGFGKYSLTRSELRAAGLNKNGAESNVSKTNSHTENPGVGNGKGAGDQNKVQAKYNEQAISHYSGGADSTAEHEQKIREVNTNMHNNW</sequence>
<accession>A0A923N892</accession>
<name>A0A923N892_9BACT</name>
<gene>
    <name evidence="2" type="ORF">H8S84_05485</name>
</gene>
<dbReference type="Proteomes" id="UP000603640">
    <property type="component" value="Unassembled WGS sequence"/>
</dbReference>
<dbReference type="RefSeq" id="WP_187066236.1">
    <property type="nucleotide sequence ID" value="NZ_JACRVF010000001.1"/>
</dbReference>
<feature type="region of interest" description="Disordered" evidence="1">
    <location>
        <begin position="31"/>
        <end position="64"/>
    </location>
</feature>
<evidence type="ECO:0000256" key="1">
    <source>
        <dbReference type="SAM" id="MobiDB-lite"/>
    </source>
</evidence>
<protein>
    <submittedName>
        <fullName evidence="2">Uncharacterized protein</fullName>
    </submittedName>
</protein>
<evidence type="ECO:0000313" key="3">
    <source>
        <dbReference type="Proteomes" id="UP000603640"/>
    </source>
</evidence>
<feature type="compositionally biased region" description="Polar residues" evidence="1">
    <location>
        <begin position="35"/>
        <end position="48"/>
    </location>
</feature>
<keyword evidence="3" id="KW-1185">Reference proteome</keyword>
<reference evidence="2" key="1">
    <citation type="submission" date="2020-08" db="EMBL/GenBank/DDBJ databases">
        <title>Pontibacter sp. SD6 16S ribosomal RNA gene Genome sequencing and assembly.</title>
        <authorList>
            <person name="Kang M."/>
        </authorList>
    </citation>
    <scope>NUCLEOTIDE SEQUENCE</scope>
    <source>
        <strain evidence="2">SD6</strain>
    </source>
</reference>
<dbReference type="EMBL" id="JACRVF010000001">
    <property type="protein sequence ID" value="MBC5992285.1"/>
    <property type="molecule type" value="Genomic_DNA"/>
</dbReference>
<comment type="caution">
    <text evidence="2">The sequence shown here is derived from an EMBL/GenBank/DDBJ whole genome shotgun (WGS) entry which is preliminary data.</text>
</comment>